<evidence type="ECO:0000313" key="2">
    <source>
        <dbReference type="EMBL" id="PVX61251.1"/>
    </source>
</evidence>
<comment type="caution">
    <text evidence="2">The sequence shown here is derived from an EMBL/GenBank/DDBJ whole genome shotgun (WGS) entry which is preliminary data.</text>
</comment>
<reference evidence="2 3" key="1">
    <citation type="submission" date="2018-05" db="EMBL/GenBank/DDBJ databases">
        <title>Genomic Encyclopedia of Type Strains, Phase IV (KMG-V): Genome sequencing to study the core and pangenomes of soil and plant-associated prokaryotes.</title>
        <authorList>
            <person name="Whitman W."/>
        </authorList>
    </citation>
    <scope>NUCLEOTIDE SEQUENCE [LARGE SCALE GENOMIC DNA]</scope>
    <source>
        <strain evidence="2 3">SCZa-39</strain>
    </source>
</reference>
<feature type="region of interest" description="Disordered" evidence="1">
    <location>
        <begin position="126"/>
        <end position="145"/>
    </location>
</feature>
<evidence type="ECO:0000313" key="3">
    <source>
        <dbReference type="Proteomes" id="UP000245712"/>
    </source>
</evidence>
<dbReference type="InterPro" id="IPR018738">
    <property type="entry name" value="DUF2280"/>
</dbReference>
<accession>A0ABX5K9T0</accession>
<keyword evidence="3" id="KW-1185">Reference proteome</keyword>
<proteinExistence type="predicted"/>
<name>A0ABX5K9T0_9BURK</name>
<organism evidence="2 3">
    <name type="scientific">Paraburkholderia unamae</name>
    <dbReference type="NCBI Taxonomy" id="219649"/>
    <lineage>
        <taxon>Bacteria</taxon>
        <taxon>Pseudomonadati</taxon>
        <taxon>Pseudomonadota</taxon>
        <taxon>Betaproteobacteria</taxon>
        <taxon>Burkholderiales</taxon>
        <taxon>Burkholderiaceae</taxon>
        <taxon>Paraburkholderia</taxon>
    </lineage>
</organism>
<sequence>MAVLSDTVKTRITQALACFDTPSQVSKDILAEFGLVVTPQQCEAYDPTKRSGERLGKKYRAIFESTRANFLTDTSRIGIAHRAVRLRKLDRAAMLAEDRGNLPLMAQLLEQAAKEAGGAFTNKQKLEHTGKDGGPIKTAAGPVDLSDLTDDELDVLERIAAKREPGANPG</sequence>
<evidence type="ECO:0000256" key="1">
    <source>
        <dbReference type="SAM" id="MobiDB-lite"/>
    </source>
</evidence>
<gene>
    <name evidence="2" type="ORF">C7402_14242</name>
</gene>
<dbReference type="Proteomes" id="UP000245712">
    <property type="component" value="Unassembled WGS sequence"/>
</dbReference>
<dbReference type="EMBL" id="QEOB01000042">
    <property type="protein sequence ID" value="PVX61251.1"/>
    <property type="molecule type" value="Genomic_DNA"/>
</dbReference>
<dbReference type="Pfam" id="PF10045">
    <property type="entry name" value="DUF2280"/>
    <property type="match status" value="1"/>
</dbReference>
<evidence type="ECO:0008006" key="4">
    <source>
        <dbReference type="Google" id="ProtNLM"/>
    </source>
</evidence>
<protein>
    <recommendedName>
        <fullName evidence="4">Phage terminase small subunit</fullName>
    </recommendedName>
</protein>
<dbReference type="RefSeq" id="WP_116614979.1">
    <property type="nucleotide sequence ID" value="NZ_QEOB01000042.1"/>
</dbReference>